<organism evidence="2 3">
    <name type="scientific">Brachybacterium equifaecis</name>
    <dbReference type="NCBI Taxonomy" id="2910770"/>
    <lineage>
        <taxon>Bacteria</taxon>
        <taxon>Bacillati</taxon>
        <taxon>Actinomycetota</taxon>
        <taxon>Actinomycetes</taxon>
        <taxon>Micrococcales</taxon>
        <taxon>Dermabacteraceae</taxon>
        <taxon>Brachybacterium</taxon>
    </lineage>
</organism>
<reference evidence="2" key="1">
    <citation type="submission" date="2022-02" db="EMBL/GenBank/DDBJ databases">
        <authorList>
            <person name="Lee M."/>
            <person name="Kim S.-J."/>
            <person name="Jung M.-Y."/>
        </authorList>
    </citation>
    <scope>NUCLEOTIDE SEQUENCE</scope>
    <source>
        <strain evidence="2">JHP9</strain>
    </source>
</reference>
<dbReference type="EMBL" id="JAKNCJ010000013">
    <property type="protein sequence ID" value="MCL6424438.1"/>
    <property type="molecule type" value="Genomic_DNA"/>
</dbReference>
<accession>A0ABT0R3C1</accession>
<keyword evidence="3" id="KW-1185">Reference proteome</keyword>
<gene>
    <name evidence="2" type="ORF">Bequi_13795</name>
</gene>
<keyword evidence="1" id="KW-1133">Transmembrane helix</keyword>
<comment type="caution">
    <text evidence="2">The sequence shown here is derived from an EMBL/GenBank/DDBJ whole genome shotgun (WGS) entry which is preliminary data.</text>
</comment>
<evidence type="ECO:0008006" key="4">
    <source>
        <dbReference type="Google" id="ProtNLM"/>
    </source>
</evidence>
<proteinExistence type="predicted"/>
<protein>
    <recommendedName>
        <fullName evidence="4">DUF4190 domain-containing protein</fullName>
    </recommendedName>
</protein>
<evidence type="ECO:0000256" key="1">
    <source>
        <dbReference type="SAM" id="Phobius"/>
    </source>
</evidence>
<sequence>MTPTHGAPTSIPAYQQTGTGRGTASLVLGICSVLAGWFVLAPVIGLYLGVSSRRREPLAQGRALWGIILNGAMLLIWVVLIAVIVAVAGMGGIAAIVNGS</sequence>
<name>A0ABT0R3C1_9MICO</name>
<feature type="transmembrane region" description="Helical" evidence="1">
    <location>
        <begin position="26"/>
        <end position="50"/>
    </location>
</feature>
<feature type="transmembrane region" description="Helical" evidence="1">
    <location>
        <begin position="71"/>
        <end position="97"/>
    </location>
</feature>
<dbReference type="Proteomes" id="UP001203761">
    <property type="component" value="Unassembled WGS sequence"/>
</dbReference>
<evidence type="ECO:0000313" key="2">
    <source>
        <dbReference type="EMBL" id="MCL6424438.1"/>
    </source>
</evidence>
<keyword evidence="1" id="KW-0472">Membrane</keyword>
<dbReference type="RefSeq" id="WP_249738513.1">
    <property type="nucleotide sequence ID" value="NZ_JAKNCJ010000013.1"/>
</dbReference>
<evidence type="ECO:0000313" key="3">
    <source>
        <dbReference type="Proteomes" id="UP001203761"/>
    </source>
</evidence>
<keyword evidence="1" id="KW-0812">Transmembrane</keyword>